<name>A0A9W9WQW0_9EURO</name>
<reference evidence="1" key="2">
    <citation type="journal article" date="2023" name="IMA Fungus">
        <title>Comparative genomic study of the Penicillium genus elucidates a diverse pangenome and 15 lateral gene transfer events.</title>
        <authorList>
            <person name="Petersen C."/>
            <person name="Sorensen T."/>
            <person name="Nielsen M.R."/>
            <person name="Sondergaard T.E."/>
            <person name="Sorensen J.L."/>
            <person name="Fitzpatrick D.A."/>
            <person name="Frisvad J.C."/>
            <person name="Nielsen K.L."/>
        </authorList>
    </citation>
    <scope>NUCLEOTIDE SEQUENCE</scope>
    <source>
        <strain evidence="1">IBT 30728</strain>
    </source>
</reference>
<keyword evidence="2" id="KW-1185">Reference proteome</keyword>
<organism evidence="1 2">
    <name type="scientific">Penicillium diatomitis</name>
    <dbReference type="NCBI Taxonomy" id="2819901"/>
    <lineage>
        <taxon>Eukaryota</taxon>
        <taxon>Fungi</taxon>
        <taxon>Dikarya</taxon>
        <taxon>Ascomycota</taxon>
        <taxon>Pezizomycotina</taxon>
        <taxon>Eurotiomycetes</taxon>
        <taxon>Eurotiomycetidae</taxon>
        <taxon>Eurotiales</taxon>
        <taxon>Aspergillaceae</taxon>
        <taxon>Penicillium</taxon>
    </lineage>
</organism>
<sequence length="132" mass="14847">MGILLEAAQRNLADAQRLSGFRTKCIRGYESRIIDFAWVSPGIKRSTLEIWQREISSIAGAQSLFFDDSDAHLTTVAVNFDEAELAPRIVEFLKEKTDVWFNECTISQPASDTLAHFTLLTTGKRFSINMMG</sequence>
<evidence type="ECO:0000313" key="2">
    <source>
        <dbReference type="Proteomes" id="UP001148312"/>
    </source>
</evidence>
<proteinExistence type="predicted"/>
<evidence type="ECO:0000313" key="1">
    <source>
        <dbReference type="EMBL" id="KAJ5472030.1"/>
    </source>
</evidence>
<comment type="caution">
    <text evidence="1">The sequence shown here is derived from an EMBL/GenBank/DDBJ whole genome shotgun (WGS) entry which is preliminary data.</text>
</comment>
<accession>A0A9W9WQW0</accession>
<reference evidence="1" key="1">
    <citation type="submission" date="2022-12" db="EMBL/GenBank/DDBJ databases">
        <authorList>
            <person name="Petersen C."/>
        </authorList>
    </citation>
    <scope>NUCLEOTIDE SEQUENCE</scope>
    <source>
        <strain evidence="1">IBT 30728</strain>
    </source>
</reference>
<dbReference type="RefSeq" id="XP_056786576.1">
    <property type="nucleotide sequence ID" value="XM_056938194.1"/>
</dbReference>
<dbReference type="Proteomes" id="UP001148312">
    <property type="component" value="Unassembled WGS sequence"/>
</dbReference>
<dbReference type="EMBL" id="JAPWDQ010000013">
    <property type="protein sequence ID" value="KAJ5472030.1"/>
    <property type="molecule type" value="Genomic_DNA"/>
</dbReference>
<protein>
    <submittedName>
        <fullName evidence="1">Uncharacterized protein</fullName>
    </submittedName>
</protein>
<dbReference type="AlphaFoldDB" id="A0A9W9WQW0"/>
<gene>
    <name evidence="1" type="ORF">N7539_008599</name>
</gene>
<dbReference type="GeneID" id="81628444"/>